<evidence type="ECO:0000313" key="4">
    <source>
        <dbReference type="Proteomes" id="UP000631114"/>
    </source>
</evidence>
<name>A0A835LES4_9MAGN</name>
<evidence type="ECO:0000313" key="3">
    <source>
        <dbReference type="EMBL" id="KAF9589179.1"/>
    </source>
</evidence>
<evidence type="ECO:0000256" key="1">
    <source>
        <dbReference type="SAM" id="MobiDB-lite"/>
    </source>
</evidence>
<evidence type="ECO:0000259" key="2">
    <source>
        <dbReference type="PROSITE" id="PS51412"/>
    </source>
</evidence>
<dbReference type="EMBL" id="JADFTS010000009">
    <property type="protein sequence ID" value="KAF9589179.1"/>
    <property type="molecule type" value="Genomic_DNA"/>
</dbReference>
<dbReference type="PANTHER" id="PTHR33199">
    <property type="entry name" value="MACPF DOMAIN-CONTAINING PROTEIN CAD1"/>
    <property type="match status" value="1"/>
</dbReference>
<dbReference type="GO" id="GO:2000031">
    <property type="term" value="P:regulation of salicylic acid mediated signaling pathway"/>
    <property type="evidence" value="ECO:0007669"/>
    <property type="project" value="InterPro"/>
</dbReference>
<dbReference type="InterPro" id="IPR044663">
    <property type="entry name" value="CAD1/NSL1-like"/>
</dbReference>
<dbReference type="SMART" id="SM00457">
    <property type="entry name" value="MACPF"/>
    <property type="match status" value="1"/>
</dbReference>
<feature type="region of interest" description="Disordered" evidence="1">
    <location>
        <begin position="515"/>
        <end position="540"/>
    </location>
</feature>
<dbReference type="Proteomes" id="UP000631114">
    <property type="component" value="Unassembled WGS sequence"/>
</dbReference>
<proteinExistence type="predicted"/>
<protein>
    <recommendedName>
        <fullName evidence="2">MACPF domain-containing protein</fullName>
    </recommendedName>
</protein>
<comment type="caution">
    <text evidence="3">The sequence shown here is derived from an EMBL/GenBank/DDBJ whole genome shotgun (WGS) entry which is preliminary data.</text>
</comment>
<dbReference type="Pfam" id="PF01823">
    <property type="entry name" value="MACPF"/>
    <property type="match status" value="1"/>
</dbReference>
<accession>A0A835LES4</accession>
<organism evidence="3 4">
    <name type="scientific">Coptis chinensis</name>
    <dbReference type="NCBI Taxonomy" id="261450"/>
    <lineage>
        <taxon>Eukaryota</taxon>
        <taxon>Viridiplantae</taxon>
        <taxon>Streptophyta</taxon>
        <taxon>Embryophyta</taxon>
        <taxon>Tracheophyta</taxon>
        <taxon>Spermatophyta</taxon>
        <taxon>Magnoliopsida</taxon>
        <taxon>Ranunculales</taxon>
        <taxon>Ranunculaceae</taxon>
        <taxon>Coptidoideae</taxon>
        <taxon>Coptis</taxon>
    </lineage>
</organism>
<dbReference type="PROSITE" id="PS51412">
    <property type="entry name" value="MACPF_2"/>
    <property type="match status" value="1"/>
</dbReference>
<dbReference type="PANTHER" id="PTHR33199:SF3">
    <property type="entry name" value="MACPF DOMAIN-CONTAINING PROTEIN CAD1"/>
    <property type="match status" value="1"/>
</dbReference>
<keyword evidence="4" id="KW-1185">Reference proteome</keyword>
<dbReference type="OrthoDB" id="6150863at2759"/>
<gene>
    <name evidence="3" type="ORF">IFM89_019495</name>
</gene>
<reference evidence="3 4" key="1">
    <citation type="submission" date="2020-10" db="EMBL/GenBank/DDBJ databases">
        <title>The Coptis chinensis genome and diversification of protoberbering-type alkaloids.</title>
        <authorList>
            <person name="Wang B."/>
            <person name="Shu S."/>
            <person name="Song C."/>
            <person name="Liu Y."/>
        </authorList>
    </citation>
    <scope>NUCLEOTIDE SEQUENCE [LARGE SCALE GENOMIC DNA]</scope>
    <source>
        <strain evidence="3">HL-2020</strain>
        <tissue evidence="3">Leaf</tissue>
    </source>
</reference>
<dbReference type="InterPro" id="IPR020864">
    <property type="entry name" value="MACPF"/>
</dbReference>
<dbReference type="GO" id="GO:0005886">
    <property type="term" value="C:plasma membrane"/>
    <property type="evidence" value="ECO:0007669"/>
    <property type="project" value="TreeGrafter"/>
</dbReference>
<dbReference type="GO" id="GO:0009626">
    <property type="term" value="P:plant-type hypersensitive response"/>
    <property type="evidence" value="ECO:0007669"/>
    <property type="project" value="TreeGrafter"/>
</dbReference>
<feature type="domain" description="MACPF" evidence="2">
    <location>
        <begin position="9"/>
        <end position="339"/>
    </location>
</feature>
<sequence length="587" mass="65029">MESSLATPQQQQTVLTTTLYNSIQALGRGFDVTSDIRLLYCKGAPSGSRLIHFDEQHVQDIVIPKDGIFIPNVSVDVECSRGKCTRETISVCSFHEMAEHFNKKSGISGRIPLGSFNSMFNFTGSWQVDAATTKSLAMDGYSIPLFKVRLAQECLVLREDIKRAVPYSWDPSSLASFIENFGTHVITSATIGGRDVIYVKQHQSSPLSASDIEKYVNDIGNQRFFDLEGQLGTLFKKSDKVAGSSISQNQEAHPQLSSVPYLSGKEDVTVIFRRRGGDDLVQSHAKWTETIHLAPDVINMSFSPIVSLLEGVPGIKHLTSAIDLYLEYKPPVEELQYFLEFQVGRVWAPEQSNLPGHQRKEPVCPSLQFSLIGPKLYVSADQVTVGRKPVTGLRLCLEGNKQNRLAIHLQHLASLPKILQPHWGSHMAIGAPKWHGPEEQDSRWFEPIKWKNFSHVSTAPIEHTETNIGDLSGVHIVTGAQLGIWDFGARSVLHLKLLFSKVPGCTIRRSVWDHSPSNTSLIQKPETSDDKKADGSSQAGKLAKIVDSTEMSKGPQDMPGHWLVTGAKLGVEKGKIVLRVKYSLLNY</sequence>
<dbReference type="AlphaFoldDB" id="A0A835LES4"/>